<evidence type="ECO:0000313" key="1">
    <source>
        <dbReference type="EMBL" id="MBC2576551.1"/>
    </source>
</evidence>
<gene>
    <name evidence="1" type="ORF">HLB29_07600</name>
</gene>
<dbReference type="Proteomes" id="UP000713904">
    <property type="component" value="Unassembled WGS sequence"/>
</dbReference>
<reference evidence="1 2" key="1">
    <citation type="submission" date="2020-05" db="EMBL/GenBank/DDBJ databases">
        <title>Draft genome of xy-202 and genomic insight in genome of the genus Peptostreptococcus.</title>
        <authorList>
            <person name="Zhang Z."/>
        </authorList>
    </citation>
    <scope>NUCLEOTIDE SEQUENCE [LARGE SCALE GENOMIC DNA]</scope>
    <source>
        <strain evidence="1 2">DSM 27025</strain>
    </source>
</reference>
<dbReference type="EMBL" id="JABGBW010000007">
    <property type="protein sequence ID" value="MBC2576551.1"/>
    <property type="molecule type" value="Genomic_DNA"/>
</dbReference>
<proteinExistence type="predicted"/>
<sequence>MMIFTGSVIKEQGVTFAIVLVKNSFLNNSSREIEEFRNSFLPVFGQMPIILASQDSRGTFQYHGRKDIVKFLANIDPSRIPWKEYTTR</sequence>
<accession>A0ABR6TNI8</accession>
<evidence type="ECO:0000313" key="2">
    <source>
        <dbReference type="Proteomes" id="UP000713904"/>
    </source>
</evidence>
<name>A0ABR6TNI8_9FIRM</name>
<organism evidence="1 2">
    <name type="scientific">Peptostreptococcus canis</name>
    <dbReference type="NCBI Taxonomy" id="1159213"/>
    <lineage>
        <taxon>Bacteria</taxon>
        <taxon>Bacillati</taxon>
        <taxon>Bacillota</taxon>
        <taxon>Clostridia</taxon>
        <taxon>Peptostreptococcales</taxon>
        <taxon>Peptostreptococcaceae</taxon>
        <taxon>Peptostreptococcus</taxon>
    </lineage>
</organism>
<protein>
    <submittedName>
        <fullName evidence="1">Uncharacterized protein</fullName>
    </submittedName>
</protein>
<keyword evidence="2" id="KW-1185">Reference proteome</keyword>
<comment type="caution">
    <text evidence="1">The sequence shown here is derived from an EMBL/GenBank/DDBJ whole genome shotgun (WGS) entry which is preliminary data.</text>
</comment>